<dbReference type="AlphaFoldDB" id="A0A229UK99"/>
<sequence>MKQQWVDCYIDKLLAIYPQIQSYTAMIDRWAFIPEWTATEVDFNLKRVLETEQRLFELYGIRRQFNSGWIDEALQSGLRVLLPCDLYYMPHAKVFYGVEHAGHYIWVQKLMPDGSYQIFDDHPAFNGVMAGDALRQAHEAMKLPYQALEPECERISDEQAVQYIARMLQSDSFHLGRFANQLLNTDLSPNRKCEILKGTRHMQHRLNGLLRIMDHAPLPVSGMEDMTMTRQSVTNYIDGWRATVNLALKGMLVPVETVWDRLEQRLHKHAEGDRVLTEAAAQIVGNLELASDGGRTRS</sequence>
<accession>A0A229UK99</accession>
<dbReference type="EMBL" id="NMQW01000037">
    <property type="protein sequence ID" value="OXM83878.1"/>
    <property type="molecule type" value="Genomic_DNA"/>
</dbReference>
<reference evidence="1 2" key="1">
    <citation type="submission" date="2017-07" db="EMBL/GenBank/DDBJ databases">
        <title>Genome sequencing and assembly of Paenibacillus rigui.</title>
        <authorList>
            <person name="Mayilraj S."/>
        </authorList>
    </citation>
    <scope>NUCLEOTIDE SEQUENCE [LARGE SCALE GENOMIC DNA]</scope>
    <source>
        <strain evidence="1 2">JCM 16352</strain>
    </source>
</reference>
<protein>
    <submittedName>
        <fullName evidence="1">Uncharacterized protein</fullName>
    </submittedName>
</protein>
<name>A0A229UK99_9BACL</name>
<dbReference type="RefSeq" id="WP_094017322.1">
    <property type="nucleotide sequence ID" value="NZ_NMQW01000037.1"/>
</dbReference>
<evidence type="ECO:0000313" key="2">
    <source>
        <dbReference type="Proteomes" id="UP000215509"/>
    </source>
</evidence>
<proteinExistence type="predicted"/>
<gene>
    <name evidence="1" type="ORF">CF651_23490</name>
</gene>
<comment type="caution">
    <text evidence="1">The sequence shown here is derived from an EMBL/GenBank/DDBJ whole genome shotgun (WGS) entry which is preliminary data.</text>
</comment>
<evidence type="ECO:0000313" key="1">
    <source>
        <dbReference type="EMBL" id="OXM83878.1"/>
    </source>
</evidence>
<dbReference type="Proteomes" id="UP000215509">
    <property type="component" value="Unassembled WGS sequence"/>
</dbReference>
<dbReference type="OrthoDB" id="2555630at2"/>
<keyword evidence="2" id="KW-1185">Reference proteome</keyword>
<organism evidence="1 2">
    <name type="scientific">Paenibacillus rigui</name>
    <dbReference type="NCBI Taxonomy" id="554312"/>
    <lineage>
        <taxon>Bacteria</taxon>
        <taxon>Bacillati</taxon>
        <taxon>Bacillota</taxon>
        <taxon>Bacilli</taxon>
        <taxon>Bacillales</taxon>
        <taxon>Paenibacillaceae</taxon>
        <taxon>Paenibacillus</taxon>
    </lineage>
</organism>